<evidence type="ECO:0000259" key="1">
    <source>
        <dbReference type="Pfam" id="PF13460"/>
    </source>
</evidence>
<reference evidence="3" key="1">
    <citation type="journal article" date="2006" name="PLoS Biol.">
        <title>Macronuclear genome sequence of the ciliate Tetrahymena thermophila, a model eukaryote.</title>
        <authorList>
            <person name="Eisen J.A."/>
            <person name="Coyne R.S."/>
            <person name="Wu M."/>
            <person name="Wu D."/>
            <person name="Thiagarajan M."/>
            <person name="Wortman J.R."/>
            <person name="Badger J.H."/>
            <person name="Ren Q."/>
            <person name="Amedeo P."/>
            <person name="Jones K.M."/>
            <person name="Tallon L.J."/>
            <person name="Delcher A.L."/>
            <person name="Salzberg S.L."/>
            <person name="Silva J.C."/>
            <person name="Haas B.J."/>
            <person name="Majoros W.H."/>
            <person name="Farzad M."/>
            <person name="Carlton J.M."/>
            <person name="Smith R.K. Jr."/>
            <person name="Garg J."/>
            <person name="Pearlman R.E."/>
            <person name="Karrer K.M."/>
            <person name="Sun L."/>
            <person name="Manning G."/>
            <person name="Elde N.C."/>
            <person name="Turkewitz A.P."/>
            <person name="Asai D.J."/>
            <person name="Wilkes D.E."/>
            <person name="Wang Y."/>
            <person name="Cai H."/>
            <person name="Collins K."/>
            <person name="Stewart B.A."/>
            <person name="Lee S.R."/>
            <person name="Wilamowska K."/>
            <person name="Weinberg Z."/>
            <person name="Ruzzo W.L."/>
            <person name="Wloga D."/>
            <person name="Gaertig J."/>
            <person name="Frankel J."/>
            <person name="Tsao C.-C."/>
            <person name="Gorovsky M.A."/>
            <person name="Keeling P.J."/>
            <person name="Waller R.F."/>
            <person name="Patron N.J."/>
            <person name="Cherry J.M."/>
            <person name="Stover N.A."/>
            <person name="Krieger C.J."/>
            <person name="del Toro C."/>
            <person name="Ryder H.F."/>
            <person name="Williamson S.C."/>
            <person name="Barbeau R.A."/>
            <person name="Hamilton E.P."/>
            <person name="Orias E."/>
        </authorList>
    </citation>
    <scope>NUCLEOTIDE SEQUENCE [LARGE SCALE GENOMIC DNA]</scope>
    <source>
        <strain evidence="3">SB210</strain>
    </source>
</reference>
<gene>
    <name evidence="2" type="ORF">TTHERM_00827000</name>
</gene>
<dbReference type="EMBL" id="GG662692">
    <property type="protein sequence ID" value="EAR83683.1"/>
    <property type="molecule type" value="Genomic_DNA"/>
</dbReference>
<dbReference type="Gene3D" id="3.40.50.720">
    <property type="entry name" value="NAD(P)-binding Rossmann-like Domain"/>
    <property type="match status" value="1"/>
</dbReference>
<dbReference type="KEGG" id="tet:TTHERM_00827000"/>
<dbReference type="GO" id="GO:0005737">
    <property type="term" value="C:cytoplasm"/>
    <property type="evidence" value="ECO:0007669"/>
    <property type="project" value="TreeGrafter"/>
</dbReference>
<dbReference type="OMA" id="WSIHASK"/>
<sequence length="224" mass="26007">MDRNLKALIIGSTGGIGRELVKELLKSNQWSEVHVIVRRELEAWSKLSYEQKNKLVIHKVDGLEILRDQTKLPKFQGLNAIFCTLGAEQKDGKENFIKVDKEFPLLSADLAIQNNIPQYHIVTSQMSDKSSMFLYLKIKGEVEYELSQKGFQYLGIYRPGLLLQREQPRLIERLCSYIPFIKKVDVQNIAVTMRKQAEKNIQFTQNKTEYFENNEIINISQNKN</sequence>
<dbReference type="OrthoDB" id="283707at2759"/>
<organism evidence="2 3">
    <name type="scientific">Tetrahymena thermophila (strain SB210)</name>
    <dbReference type="NCBI Taxonomy" id="312017"/>
    <lineage>
        <taxon>Eukaryota</taxon>
        <taxon>Sar</taxon>
        <taxon>Alveolata</taxon>
        <taxon>Ciliophora</taxon>
        <taxon>Intramacronucleata</taxon>
        <taxon>Oligohymenophorea</taxon>
        <taxon>Hymenostomatida</taxon>
        <taxon>Tetrahymenina</taxon>
        <taxon>Tetrahymenidae</taxon>
        <taxon>Tetrahymena</taxon>
    </lineage>
</organism>
<evidence type="ECO:0000313" key="3">
    <source>
        <dbReference type="Proteomes" id="UP000009168"/>
    </source>
</evidence>
<dbReference type="InterPro" id="IPR036291">
    <property type="entry name" value="NAD(P)-bd_dom_sf"/>
</dbReference>
<dbReference type="GO" id="GO:0051170">
    <property type="term" value="P:import into nucleus"/>
    <property type="evidence" value="ECO:0007669"/>
    <property type="project" value="TreeGrafter"/>
</dbReference>
<dbReference type="RefSeq" id="XP_001031346.1">
    <property type="nucleotide sequence ID" value="XM_001031346.1"/>
</dbReference>
<dbReference type="SUPFAM" id="SSF51735">
    <property type="entry name" value="NAD(P)-binding Rossmann-fold domains"/>
    <property type="match status" value="1"/>
</dbReference>
<feature type="domain" description="NAD(P)-binding" evidence="1">
    <location>
        <begin position="11"/>
        <end position="166"/>
    </location>
</feature>
<accession>Q22EG9</accession>
<dbReference type="Pfam" id="PF13460">
    <property type="entry name" value="NAD_binding_10"/>
    <property type="match status" value="1"/>
</dbReference>
<dbReference type="PANTHER" id="PTHR14097:SF7">
    <property type="entry name" value="OXIDOREDUCTASE HTATIP2"/>
    <property type="match status" value="1"/>
</dbReference>
<dbReference type="Proteomes" id="UP000009168">
    <property type="component" value="Unassembled WGS sequence"/>
</dbReference>
<dbReference type="AlphaFoldDB" id="Q22EG9"/>
<dbReference type="GeneID" id="7827685"/>
<keyword evidence="3" id="KW-1185">Reference proteome</keyword>
<dbReference type="InterPro" id="IPR016040">
    <property type="entry name" value="NAD(P)-bd_dom"/>
</dbReference>
<dbReference type="HOGENOM" id="CLU_071330_4_0_1"/>
<dbReference type="InParanoid" id="Q22EG9"/>
<dbReference type="STRING" id="312017.Q22EG9"/>
<protein>
    <submittedName>
        <fullName evidence="2">Oxidoreductase htatip protein, putative</fullName>
    </submittedName>
</protein>
<evidence type="ECO:0000313" key="2">
    <source>
        <dbReference type="EMBL" id="EAR83683.1"/>
    </source>
</evidence>
<proteinExistence type="predicted"/>
<dbReference type="PANTHER" id="PTHR14097">
    <property type="entry name" value="OXIDOREDUCTASE HTATIP2"/>
    <property type="match status" value="1"/>
</dbReference>
<dbReference type="CDD" id="cd05250">
    <property type="entry name" value="CC3_like_SDR_a"/>
    <property type="match status" value="1"/>
</dbReference>
<name>Q22EG9_TETTS</name>
<dbReference type="eggNOG" id="KOG4039">
    <property type="taxonomic scope" value="Eukaryota"/>
</dbReference>